<protein>
    <submittedName>
        <fullName evidence="1">Uncharacterized protein</fullName>
    </submittedName>
</protein>
<proteinExistence type="predicted"/>
<dbReference type="EMBL" id="LAZR01023892">
    <property type="protein sequence ID" value="KKL76957.1"/>
    <property type="molecule type" value="Genomic_DNA"/>
</dbReference>
<evidence type="ECO:0000313" key="1">
    <source>
        <dbReference type="EMBL" id="KKL76957.1"/>
    </source>
</evidence>
<comment type="caution">
    <text evidence="1">The sequence shown here is derived from an EMBL/GenBank/DDBJ whole genome shotgun (WGS) entry which is preliminary data.</text>
</comment>
<gene>
    <name evidence="1" type="ORF">LCGC14_2039740</name>
</gene>
<organism evidence="1">
    <name type="scientific">marine sediment metagenome</name>
    <dbReference type="NCBI Taxonomy" id="412755"/>
    <lineage>
        <taxon>unclassified sequences</taxon>
        <taxon>metagenomes</taxon>
        <taxon>ecological metagenomes</taxon>
    </lineage>
</organism>
<reference evidence="1" key="1">
    <citation type="journal article" date="2015" name="Nature">
        <title>Complex archaea that bridge the gap between prokaryotes and eukaryotes.</title>
        <authorList>
            <person name="Spang A."/>
            <person name="Saw J.H."/>
            <person name="Jorgensen S.L."/>
            <person name="Zaremba-Niedzwiedzka K."/>
            <person name="Martijn J."/>
            <person name="Lind A.E."/>
            <person name="van Eijk R."/>
            <person name="Schleper C."/>
            <person name="Guy L."/>
            <person name="Ettema T.J."/>
        </authorList>
    </citation>
    <scope>NUCLEOTIDE SEQUENCE</scope>
</reference>
<dbReference type="AlphaFoldDB" id="A0A0F9HPB2"/>
<sequence length="89" mass="10360">MTSMVDVPTPEPRILIAEGPWSMKEPIAEPAYDIVVHKCSWKKNWLLKEHTVPLYVMLNEDPFCMNCNANVPNMFQTLWTLKNLDKIQD</sequence>
<name>A0A0F9HPB2_9ZZZZ</name>
<feature type="non-terminal residue" evidence="1">
    <location>
        <position position="89"/>
    </location>
</feature>
<accession>A0A0F9HPB2</accession>